<dbReference type="EMBL" id="JAQIZT010000006">
    <property type="protein sequence ID" value="KAJ6995101.1"/>
    <property type="molecule type" value="Genomic_DNA"/>
</dbReference>
<evidence type="ECO:0000313" key="1">
    <source>
        <dbReference type="EMBL" id="KAJ6995101.1"/>
    </source>
</evidence>
<protein>
    <submittedName>
        <fullName evidence="1">Uncharacterized protein</fullName>
    </submittedName>
</protein>
<accession>A0AAD6W1F2</accession>
<sequence>MAFYETGRWFPWRRIVTKTVQESPEKLFRGSICLYNGWQETTKFSEFSLMAFLLSPCRLFAHVSLHLSLFSPAEFLLMPRDHEKRRQIASSKSQFMHFC</sequence>
<comment type="caution">
    <text evidence="1">The sequence shown here is derived from an EMBL/GenBank/DDBJ whole genome shotgun (WGS) entry which is preliminary data.</text>
</comment>
<dbReference type="AlphaFoldDB" id="A0AAD6W1F2"/>
<dbReference type="Proteomes" id="UP001164929">
    <property type="component" value="Chromosome 6"/>
</dbReference>
<gene>
    <name evidence="1" type="ORF">NC653_017786</name>
</gene>
<name>A0AAD6W1F2_9ROSI</name>
<organism evidence="1 2">
    <name type="scientific">Populus alba x Populus x berolinensis</name>
    <dbReference type="NCBI Taxonomy" id="444605"/>
    <lineage>
        <taxon>Eukaryota</taxon>
        <taxon>Viridiplantae</taxon>
        <taxon>Streptophyta</taxon>
        <taxon>Embryophyta</taxon>
        <taxon>Tracheophyta</taxon>
        <taxon>Spermatophyta</taxon>
        <taxon>Magnoliopsida</taxon>
        <taxon>eudicotyledons</taxon>
        <taxon>Gunneridae</taxon>
        <taxon>Pentapetalae</taxon>
        <taxon>rosids</taxon>
        <taxon>fabids</taxon>
        <taxon>Malpighiales</taxon>
        <taxon>Salicaceae</taxon>
        <taxon>Saliceae</taxon>
        <taxon>Populus</taxon>
    </lineage>
</organism>
<evidence type="ECO:0000313" key="2">
    <source>
        <dbReference type="Proteomes" id="UP001164929"/>
    </source>
</evidence>
<proteinExistence type="predicted"/>
<reference evidence="1" key="1">
    <citation type="journal article" date="2023" name="Mol. Ecol. Resour.">
        <title>Chromosome-level genome assembly of a triploid poplar Populus alba 'Berolinensis'.</title>
        <authorList>
            <person name="Chen S."/>
            <person name="Yu Y."/>
            <person name="Wang X."/>
            <person name="Wang S."/>
            <person name="Zhang T."/>
            <person name="Zhou Y."/>
            <person name="He R."/>
            <person name="Meng N."/>
            <person name="Wang Y."/>
            <person name="Liu W."/>
            <person name="Liu Z."/>
            <person name="Liu J."/>
            <person name="Guo Q."/>
            <person name="Huang H."/>
            <person name="Sederoff R.R."/>
            <person name="Wang G."/>
            <person name="Qu G."/>
            <person name="Chen S."/>
        </authorList>
    </citation>
    <scope>NUCLEOTIDE SEQUENCE</scope>
    <source>
        <strain evidence="1">SC-2020</strain>
    </source>
</reference>
<keyword evidence="2" id="KW-1185">Reference proteome</keyword>